<organism evidence="1 2">
    <name type="scientific">Brachionus plicatilis</name>
    <name type="common">Marine rotifer</name>
    <name type="synonym">Brachionus muelleri</name>
    <dbReference type="NCBI Taxonomy" id="10195"/>
    <lineage>
        <taxon>Eukaryota</taxon>
        <taxon>Metazoa</taxon>
        <taxon>Spiralia</taxon>
        <taxon>Gnathifera</taxon>
        <taxon>Rotifera</taxon>
        <taxon>Eurotatoria</taxon>
        <taxon>Monogononta</taxon>
        <taxon>Pseudotrocha</taxon>
        <taxon>Ploima</taxon>
        <taxon>Brachionidae</taxon>
        <taxon>Brachionus</taxon>
    </lineage>
</organism>
<evidence type="ECO:0000313" key="1">
    <source>
        <dbReference type="EMBL" id="RNA42567.1"/>
    </source>
</evidence>
<protein>
    <submittedName>
        <fullName evidence="1">Uncharacterized protein</fullName>
    </submittedName>
</protein>
<dbReference type="AlphaFoldDB" id="A0A3M7T3R3"/>
<proteinExistence type="predicted"/>
<evidence type="ECO:0000313" key="2">
    <source>
        <dbReference type="Proteomes" id="UP000276133"/>
    </source>
</evidence>
<keyword evidence="2" id="KW-1185">Reference proteome</keyword>
<dbReference type="Proteomes" id="UP000276133">
    <property type="component" value="Unassembled WGS sequence"/>
</dbReference>
<name>A0A3M7T3R3_BRAPC</name>
<accession>A0A3M7T3R3</accession>
<gene>
    <name evidence="1" type="ORF">BpHYR1_029702</name>
</gene>
<comment type="caution">
    <text evidence="1">The sequence shown here is derived from an EMBL/GenBank/DDBJ whole genome shotgun (WGS) entry which is preliminary data.</text>
</comment>
<sequence>MKKTLLQQSCLIIANSKGSEFFLDPLTSFAMFHQRQVNVFKEMWKLYRKASVQYNRLNFPSIFKVIQGCFGTVNFAINRNYL</sequence>
<dbReference type="EMBL" id="REGN01000352">
    <property type="protein sequence ID" value="RNA42567.1"/>
    <property type="molecule type" value="Genomic_DNA"/>
</dbReference>
<reference evidence="1 2" key="1">
    <citation type="journal article" date="2018" name="Sci. Rep.">
        <title>Genomic signatures of local adaptation to the degree of environmental predictability in rotifers.</title>
        <authorList>
            <person name="Franch-Gras L."/>
            <person name="Hahn C."/>
            <person name="Garcia-Roger E.M."/>
            <person name="Carmona M.J."/>
            <person name="Serra M."/>
            <person name="Gomez A."/>
        </authorList>
    </citation>
    <scope>NUCLEOTIDE SEQUENCE [LARGE SCALE GENOMIC DNA]</scope>
    <source>
        <strain evidence="1">HYR1</strain>
    </source>
</reference>